<feature type="domain" description="4Fe4S-binding SPASM" evidence="6">
    <location>
        <begin position="195"/>
        <end position="266"/>
    </location>
</feature>
<evidence type="ECO:0000259" key="5">
    <source>
        <dbReference type="Pfam" id="PF04055"/>
    </source>
</evidence>
<organism evidence="7 8">
    <name type="scientific">Saccharopolyspora phatthalungensis</name>
    <dbReference type="NCBI Taxonomy" id="664693"/>
    <lineage>
        <taxon>Bacteria</taxon>
        <taxon>Bacillati</taxon>
        <taxon>Actinomycetota</taxon>
        <taxon>Actinomycetes</taxon>
        <taxon>Pseudonocardiales</taxon>
        <taxon>Pseudonocardiaceae</taxon>
        <taxon>Saccharopolyspora</taxon>
    </lineage>
</organism>
<dbReference type="Pfam" id="PF04055">
    <property type="entry name" value="Radical_SAM"/>
    <property type="match status" value="1"/>
</dbReference>
<keyword evidence="3" id="KW-0408">Iron</keyword>
<dbReference type="PANTHER" id="PTHR11228:SF7">
    <property type="entry name" value="PQQA PEPTIDE CYCLASE"/>
    <property type="match status" value="1"/>
</dbReference>
<dbReference type="SFLD" id="SFLDF00365">
    <property type="entry name" value="thuricin_CD_(TrnCD-like)"/>
    <property type="match status" value="1"/>
</dbReference>
<dbReference type="InterPro" id="IPR058240">
    <property type="entry name" value="rSAM_sf"/>
</dbReference>
<evidence type="ECO:0000313" key="8">
    <source>
        <dbReference type="Proteomes" id="UP000584374"/>
    </source>
</evidence>
<dbReference type="GO" id="GO:0046872">
    <property type="term" value="F:metal ion binding"/>
    <property type="evidence" value="ECO:0007669"/>
    <property type="project" value="UniProtKB-KW"/>
</dbReference>
<dbReference type="InterPro" id="IPR050377">
    <property type="entry name" value="Radical_SAM_PqqE_MftC-like"/>
</dbReference>
<comment type="caution">
    <text evidence="7">The sequence shown here is derived from an EMBL/GenBank/DDBJ whole genome shotgun (WGS) entry which is preliminary data.</text>
</comment>
<dbReference type="Proteomes" id="UP000584374">
    <property type="component" value="Unassembled WGS sequence"/>
</dbReference>
<sequence>MDDISFVWLEITGKCQIECVHCYAESGPAGNHGAMREADWRRVIDQAAELGAGMVQYIGGEPTLHPSLPALIEHARHRDVEVEVFSNLVHVKPELWDVLSQPGVRLATSYYSTDPGEHGAITRRRTYERTKANIAEAVRRSIPLRAGVVDLWDGQRSDQAVNELRELGVTEIGTDRLRQVGRGVRTGQAGLDQLCGHCGNGKIAVSPTGDVWPCVFSRWLSVGNVRDRALAEILSGPQMAKVGARLGTHFIEGGRSPCDPQCGPNCSPACNPSCWPTGAGPCGPNGGCQPNYDG</sequence>
<evidence type="ECO:0000256" key="2">
    <source>
        <dbReference type="ARBA" id="ARBA00022723"/>
    </source>
</evidence>
<dbReference type="InterPro" id="IPR023885">
    <property type="entry name" value="4Fe4S-binding_SPASM_dom"/>
</dbReference>
<name>A0A840QGR2_9PSEU</name>
<evidence type="ECO:0000256" key="4">
    <source>
        <dbReference type="ARBA" id="ARBA00023014"/>
    </source>
</evidence>
<dbReference type="GO" id="GO:0051536">
    <property type="term" value="F:iron-sulfur cluster binding"/>
    <property type="evidence" value="ECO:0007669"/>
    <property type="project" value="UniProtKB-KW"/>
</dbReference>
<feature type="domain" description="Radical SAM core" evidence="5">
    <location>
        <begin position="10"/>
        <end position="143"/>
    </location>
</feature>
<dbReference type="CDD" id="cd01335">
    <property type="entry name" value="Radical_SAM"/>
    <property type="match status" value="1"/>
</dbReference>
<dbReference type="EMBL" id="JACHIW010000001">
    <property type="protein sequence ID" value="MBB5156373.1"/>
    <property type="molecule type" value="Genomic_DNA"/>
</dbReference>
<proteinExistence type="predicted"/>
<dbReference type="PANTHER" id="PTHR11228">
    <property type="entry name" value="RADICAL SAM DOMAIN PROTEIN"/>
    <property type="match status" value="1"/>
</dbReference>
<keyword evidence="8" id="KW-1185">Reference proteome</keyword>
<reference evidence="7 8" key="1">
    <citation type="submission" date="2020-08" db="EMBL/GenBank/DDBJ databases">
        <title>Sequencing the genomes of 1000 actinobacteria strains.</title>
        <authorList>
            <person name="Klenk H.-P."/>
        </authorList>
    </citation>
    <scope>NUCLEOTIDE SEQUENCE [LARGE SCALE GENOMIC DNA]</scope>
    <source>
        <strain evidence="7 8">DSM 45584</strain>
    </source>
</reference>
<gene>
    <name evidence="7" type="ORF">BJ970_003907</name>
</gene>
<evidence type="ECO:0000259" key="6">
    <source>
        <dbReference type="Pfam" id="PF13186"/>
    </source>
</evidence>
<keyword evidence="2" id="KW-0479">Metal-binding</keyword>
<dbReference type="SUPFAM" id="SSF102114">
    <property type="entry name" value="Radical SAM enzymes"/>
    <property type="match status" value="1"/>
</dbReference>
<keyword evidence="1" id="KW-0949">S-adenosyl-L-methionine</keyword>
<dbReference type="SFLD" id="SFLDG01216">
    <property type="entry name" value="thioether_bond_formation_requi"/>
    <property type="match status" value="1"/>
</dbReference>
<dbReference type="InterPro" id="IPR007197">
    <property type="entry name" value="rSAM"/>
</dbReference>
<protein>
    <submittedName>
        <fullName evidence="7">MoaA/NifB/PqqE/SkfB family radical SAM enzyme</fullName>
    </submittedName>
</protein>
<dbReference type="RefSeq" id="WP_312864314.1">
    <property type="nucleotide sequence ID" value="NZ_JACHIW010000001.1"/>
</dbReference>
<evidence type="ECO:0000256" key="1">
    <source>
        <dbReference type="ARBA" id="ARBA00022691"/>
    </source>
</evidence>
<dbReference type="InterPro" id="IPR013785">
    <property type="entry name" value="Aldolase_TIM"/>
</dbReference>
<dbReference type="SFLD" id="SFLDS00029">
    <property type="entry name" value="Radical_SAM"/>
    <property type="match status" value="1"/>
</dbReference>
<dbReference type="GO" id="GO:0003824">
    <property type="term" value="F:catalytic activity"/>
    <property type="evidence" value="ECO:0007669"/>
    <property type="project" value="InterPro"/>
</dbReference>
<dbReference type="Gene3D" id="3.20.20.70">
    <property type="entry name" value="Aldolase class I"/>
    <property type="match status" value="1"/>
</dbReference>
<dbReference type="Pfam" id="PF13186">
    <property type="entry name" value="SPASM"/>
    <property type="match status" value="1"/>
</dbReference>
<dbReference type="AlphaFoldDB" id="A0A840QGR2"/>
<dbReference type="SFLD" id="SFLDG01067">
    <property type="entry name" value="SPASM/twitch_domain_containing"/>
    <property type="match status" value="1"/>
</dbReference>
<dbReference type="SFLD" id="SFLDG01386">
    <property type="entry name" value="main_SPASM_domain-containing"/>
    <property type="match status" value="1"/>
</dbReference>
<evidence type="ECO:0000256" key="3">
    <source>
        <dbReference type="ARBA" id="ARBA00023004"/>
    </source>
</evidence>
<keyword evidence="4" id="KW-0411">Iron-sulfur</keyword>
<accession>A0A840QGR2</accession>
<evidence type="ECO:0000313" key="7">
    <source>
        <dbReference type="EMBL" id="MBB5156373.1"/>
    </source>
</evidence>